<dbReference type="Proteomes" id="UP000765509">
    <property type="component" value="Unassembled WGS sequence"/>
</dbReference>
<evidence type="ECO:0000313" key="3">
    <source>
        <dbReference type="Proteomes" id="UP000765509"/>
    </source>
</evidence>
<keyword evidence="3" id="KW-1185">Reference proteome</keyword>
<accession>A0A9Q3GMN3</accession>
<evidence type="ECO:0000256" key="1">
    <source>
        <dbReference type="SAM" id="MobiDB-lite"/>
    </source>
</evidence>
<dbReference type="AlphaFoldDB" id="A0A9Q3GMN3"/>
<gene>
    <name evidence="2" type="ORF">O181_012943</name>
</gene>
<comment type="caution">
    <text evidence="2">The sequence shown here is derived from an EMBL/GenBank/DDBJ whole genome shotgun (WGS) entry which is preliminary data.</text>
</comment>
<proteinExistence type="predicted"/>
<feature type="compositionally biased region" description="Basic and acidic residues" evidence="1">
    <location>
        <begin position="149"/>
        <end position="162"/>
    </location>
</feature>
<evidence type="ECO:0000313" key="2">
    <source>
        <dbReference type="EMBL" id="MBW0473228.1"/>
    </source>
</evidence>
<feature type="compositionally biased region" description="Polar residues" evidence="1">
    <location>
        <begin position="209"/>
        <end position="226"/>
    </location>
</feature>
<feature type="compositionally biased region" description="Basic and acidic residues" evidence="1">
    <location>
        <begin position="192"/>
        <end position="208"/>
    </location>
</feature>
<dbReference type="EMBL" id="AVOT02003337">
    <property type="protein sequence ID" value="MBW0473228.1"/>
    <property type="molecule type" value="Genomic_DNA"/>
</dbReference>
<feature type="region of interest" description="Disordered" evidence="1">
    <location>
        <begin position="120"/>
        <end position="226"/>
    </location>
</feature>
<organism evidence="2 3">
    <name type="scientific">Austropuccinia psidii MF-1</name>
    <dbReference type="NCBI Taxonomy" id="1389203"/>
    <lineage>
        <taxon>Eukaryota</taxon>
        <taxon>Fungi</taxon>
        <taxon>Dikarya</taxon>
        <taxon>Basidiomycota</taxon>
        <taxon>Pucciniomycotina</taxon>
        <taxon>Pucciniomycetes</taxon>
        <taxon>Pucciniales</taxon>
        <taxon>Sphaerophragmiaceae</taxon>
        <taxon>Austropuccinia</taxon>
    </lineage>
</organism>
<name>A0A9Q3GMN3_9BASI</name>
<feature type="compositionally biased region" description="Polar residues" evidence="1">
    <location>
        <begin position="129"/>
        <end position="139"/>
    </location>
</feature>
<protein>
    <submittedName>
        <fullName evidence="2">Uncharacterized protein</fullName>
    </submittedName>
</protein>
<reference evidence="2" key="1">
    <citation type="submission" date="2021-03" db="EMBL/GenBank/DDBJ databases">
        <title>Draft genome sequence of rust myrtle Austropuccinia psidii MF-1, a brazilian biotype.</title>
        <authorList>
            <person name="Quecine M.C."/>
            <person name="Pachon D.M.R."/>
            <person name="Bonatelli M.L."/>
            <person name="Correr F.H."/>
            <person name="Franceschini L.M."/>
            <person name="Leite T.F."/>
            <person name="Margarido G.R.A."/>
            <person name="Almeida C.A."/>
            <person name="Ferrarezi J.A."/>
            <person name="Labate C.A."/>
        </authorList>
    </citation>
    <scope>NUCLEOTIDE SEQUENCE</scope>
    <source>
        <strain evidence="2">MF-1</strain>
    </source>
</reference>
<sequence>MSPKIPLTNPIESSMNVPGFKIDVGNANSQNLRIWTIANTSVTPIPPNLTNTQMNVSEGTGSTPKISSKANPQSKFPGDFLFNPSWNQVASQEPLRQSKQPTLNIPSGNWVHVGHEKWVDDGQGKGQLENVTRSGSSEGNPELMLHQNMEPKEKVTRHDHPYASKPRTAHASSLREETVDDEDENMSPNHSETNDEPRRDNFMAREEGTQSNSEFNHPQMPITLSV</sequence>